<evidence type="ECO:0000313" key="11">
    <source>
        <dbReference type="Proteomes" id="UP001530315"/>
    </source>
</evidence>
<accession>A0ABD3MM64</accession>
<comment type="subcellular location">
    <subcellularLocation>
        <location evidence="1">Membrane</location>
    </subcellularLocation>
</comment>
<dbReference type="EMBL" id="JALLAZ020001758">
    <property type="protein sequence ID" value="KAL3765125.1"/>
    <property type="molecule type" value="Genomic_DNA"/>
</dbReference>
<dbReference type="Gene3D" id="1.20.120.1770">
    <property type="match status" value="1"/>
</dbReference>
<evidence type="ECO:0000256" key="2">
    <source>
        <dbReference type="ARBA" id="ARBA00022448"/>
    </source>
</evidence>
<dbReference type="Proteomes" id="UP001530315">
    <property type="component" value="Unassembled WGS sequence"/>
</dbReference>
<comment type="caution">
    <text evidence="10">The sequence shown here is derived from an EMBL/GenBank/DDBJ whole genome shotgun (WGS) entry which is preliminary data.</text>
</comment>
<dbReference type="PANTHER" id="PTHR23130">
    <property type="entry name" value="CYTOCHROME B561 AND DOMON DOMAIN-CONTAINING PROTEIN"/>
    <property type="match status" value="1"/>
</dbReference>
<gene>
    <name evidence="10" type="ORF">ACHAW5_000794</name>
</gene>
<name>A0ABD3MM64_9STRA</name>
<feature type="transmembrane region" description="Helical" evidence="8">
    <location>
        <begin position="462"/>
        <end position="486"/>
    </location>
</feature>
<feature type="compositionally biased region" description="Acidic residues" evidence="7">
    <location>
        <begin position="377"/>
        <end position="404"/>
    </location>
</feature>
<dbReference type="Pfam" id="PF03188">
    <property type="entry name" value="Cytochrom_B561"/>
    <property type="match status" value="1"/>
</dbReference>
<evidence type="ECO:0000259" key="9">
    <source>
        <dbReference type="SMART" id="SM00665"/>
    </source>
</evidence>
<feature type="transmembrane region" description="Helical" evidence="8">
    <location>
        <begin position="429"/>
        <end position="447"/>
    </location>
</feature>
<feature type="domain" description="Cytochrome b561" evidence="9">
    <location>
        <begin position="270"/>
        <end position="450"/>
    </location>
</feature>
<keyword evidence="5 8" id="KW-1133">Transmembrane helix</keyword>
<dbReference type="AlphaFoldDB" id="A0ABD3MM64"/>
<feature type="transmembrane region" description="Helical" evidence="8">
    <location>
        <begin position="266"/>
        <end position="292"/>
    </location>
</feature>
<evidence type="ECO:0000256" key="6">
    <source>
        <dbReference type="ARBA" id="ARBA00023136"/>
    </source>
</evidence>
<dbReference type="SMART" id="SM00665">
    <property type="entry name" value="B561"/>
    <property type="match status" value="1"/>
</dbReference>
<keyword evidence="6 8" id="KW-0472">Membrane</keyword>
<evidence type="ECO:0000256" key="5">
    <source>
        <dbReference type="ARBA" id="ARBA00022989"/>
    </source>
</evidence>
<keyword evidence="3 8" id="KW-0812">Transmembrane</keyword>
<organism evidence="10 11">
    <name type="scientific">Stephanodiscus triporus</name>
    <dbReference type="NCBI Taxonomy" id="2934178"/>
    <lineage>
        <taxon>Eukaryota</taxon>
        <taxon>Sar</taxon>
        <taxon>Stramenopiles</taxon>
        <taxon>Ochrophyta</taxon>
        <taxon>Bacillariophyta</taxon>
        <taxon>Coscinodiscophyceae</taxon>
        <taxon>Thalassiosirophycidae</taxon>
        <taxon>Stephanodiscales</taxon>
        <taxon>Stephanodiscaceae</taxon>
        <taxon>Stephanodiscus</taxon>
    </lineage>
</organism>
<feature type="transmembrane region" description="Helical" evidence="8">
    <location>
        <begin position="312"/>
        <end position="337"/>
    </location>
</feature>
<evidence type="ECO:0000256" key="8">
    <source>
        <dbReference type="SAM" id="Phobius"/>
    </source>
</evidence>
<evidence type="ECO:0000256" key="7">
    <source>
        <dbReference type="SAM" id="MobiDB-lite"/>
    </source>
</evidence>
<dbReference type="PANTHER" id="PTHR23130:SF171">
    <property type="entry name" value="OS01G0895300 PROTEIN"/>
    <property type="match status" value="1"/>
</dbReference>
<sequence>MRSTTTPLNTTTSSLGYNSNSKMTISTKPFLLCVVVVALHVAPGSAAGRRGTTTTTTTTTTTSADCGETRYCSTHRLSPDLTMRYRIHLPPHPGGAIDGTCAGCRMSIQLDYSGYAWVGLGVSRDGKMIGNNVAIVGRPGISEPRAYALGGKDVGAIEEIPADGFVVDDATVNYVDGRTVMDFKVSFGDWGRSPDDDDDDDGPPRIWLDGPTTFIWAHGKDGEADMGYHGPDQRSAHVIEDLMIPEGGTTTTTTMMSEGGSTGSSYAWIAHGLAAFVAWGIFAPTAITTAVYRDLATPLLIRHGGWFISYWLRVHVGLNALACATTVAVFSVAVYNVNREGYEHFDSGHAKMGLAMLVLCLHQALGGFMRPSREVSSPDDDDDDDDDDEEEEEDGGVDVDEGGIDNEEVVEGRRRTLPMKSVTRQAWELLHKCIGVTLFFFGMWQMHEGMALYHERYDNPGYVIIVGFYVVWMSMWTVVIVGGTVYKWHISRNGGAVVEGDEKIKSETEMSNVCDAGDELMDEHVDEHVFL</sequence>
<dbReference type="GO" id="GO:0016020">
    <property type="term" value="C:membrane"/>
    <property type="evidence" value="ECO:0007669"/>
    <property type="project" value="UniProtKB-SubCell"/>
</dbReference>
<dbReference type="CDD" id="cd08760">
    <property type="entry name" value="Cyt_b561_FRRS1_like"/>
    <property type="match status" value="1"/>
</dbReference>
<proteinExistence type="predicted"/>
<protein>
    <recommendedName>
        <fullName evidence="9">Cytochrome b561 domain-containing protein</fullName>
    </recommendedName>
</protein>
<keyword evidence="4" id="KW-0249">Electron transport</keyword>
<evidence type="ECO:0000313" key="10">
    <source>
        <dbReference type="EMBL" id="KAL3765125.1"/>
    </source>
</evidence>
<evidence type="ECO:0000256" key="1">
    <source>
        <dbReference type="ARBA" id="ARBA00004370"/>
    </source>
</evidence>
<evidence type="ECO:0000256" key="3">
    <source>
        <dbReference type="ARBA" id="ARBA00022692"/>
    </source>
</evidence>
<feature type="region of interest" description="Disordered" evidence="7">
    <location>
        <begin position="370"/>
        <end position="404"/>
    </location>
</feature>
<keyword evidence="2" id="KW-0813">Transport</keyword>
<evidence type="ECO:0000256" key="4">
    <source>
        <dbReference type="ARBA" id="ARBA00022982"/>
    </source>
</evidence>
<dbReference type="InterPro" id="IPR006593">
    <property type="entry name" value="Cyt_b561/ferric_Rdtase_TM"/>
</dbReference>
<keyword evidence="11" id="KW-1185">Reference proteome</keyword>
<reference evidence="10 11" key="1">
    <citation type="submission" date="2024-10" db="EMBL/GenBank/DDBJ databases">
        <title>Updated reference genomes for cyclostephanoid diatoms.</title>
        <authorList>
            <person name="Roberts W.R."/>
            <person name="Alverson A.J."/>
        </authorList>
    </citation>
    <scope>NUCLEOTIDE SEQUENCE [LARGE SCALE GENOMIC DNA]</scope>
    <source>
        <strain evidence="10 11">AJA276-08</strain>
    </source>
</reference>